<protein>
    <submittedName>
        <fullName evidence="1">Uncharacterized protein</fullName>
    </submittedName>
</protein>
<proteinExistence type="predicted"/>
<keyword evidence="2" id="KW-1185">Reference proteome</keyword>
<dbReference type="AlphaFoldDB" id="A0A6A6R6D1"/>
<organism evidence="1 2">
    <name type="scientific">Lophium mytilinum</name>
    <dbReference type="NCBI Taxonomy" id="390894"/>
    <lineage>
        <taxon>Eukaryota</taxon>
        <taxon>Fungi</taxon>
        <taxon>Dikarya</taxon>
        <taxon>Ascomycota</taxon>
        <taxon>Pezizomycotina</taxon>
        <taxon>Dothideomycetes</taxon>
        <taxon>Pleosporomycetidae</taxon>
        <taxon>Mytilinidiales</taxon>
        <taxon>Mytilinidiaceae</taxon>
        <taxon>Lophium</taxon>
    </lineage>
</organism>
<reference evidence="1" key="1">
    <citation type="journal article" date="2020" name="Stud. Mycol.">
        <title>101 Dothideomycetes genomes: a test case for predicting lifestyles and emergence of pathogens.</title>
        <authorList>
            <person name="Haridas S."/>
            <person name="Albert R."/>
            <person name="Binder M."/>
            <person name="Bloem J."/>
            <person name="Labutti K."/>
            <person name="Salamov A."/>
            <person name="Andreopoulos B."/>
            <person name="Baker S."/>
            <person name="Barry K."/>
            <person name="Bills G."/>
            <person name="Bluhm B."/>
            <person name="Cannon C."/>
            <person name="Castanera R."/>
            <person name="Culley D."/>
            <person name="Daum C."/>
            <person name="Ezra D."/>
            <person name="Gonzalez J."/>
            <person name="Henrissat B."/>
            <person name="Kuo A."/>
            <person name="Liang C."/>
            <person name="Lipzen A."/>
            <person name="Lutzoni F."/>
            <person name="Magnuson J."/>
            <person name="Mondo S."/>
            <person name="Nolan M."/>
            <person name="Ohm R."/>
            <person name="Pangilinan J."/>
            <person name="Park H.-J."/>
            <person name="Ramirez L."/>
            <person name="Alfaro M."/>
            <person name="Sun H."/>
            <person name="Tritt A."/>
            <person name="Yoshinaga Y."/>
            <person name="Zwiers L.-H."/>
            <person name="Turgeon B."/>
            <person name="Goodwin S."/>
            <person name="Spatafora J."/>
            <person name="Crous P."/>
            <person name="Grigoriev I."/>
        </authorList>
    </citation>
    <scope>NUCLEOTIDE SEQUENCE</scope>
    <source>
        <strain evidence="1">CBS 269.34</strain>
    </source>
</reference>
<gene>
    <name evidence="1" type="ORF">BU16DRAFT_556835</name>
</gene>
<dbReference type="EMBL" id="MU004183">
    <property type="protein sequence ID" value="KAF2500365.1"/>
    <property type="molecule type" value="Genomic_DNA"/>
</dbReference>
<evidence type="ECO:0000313" key="2">
    <source>
        <dbReference type="Proteomes" id="UP000799750"/>
    </source>
</evidence>
<accession>A0A6A6R6D1</accession>
<evidence type="ECO:0000313" key="1">
    <source>
        <dbReference type="EMBL" id="KAF2500365.1"/>
    </source>
</evidence>
<name>A0A6A6R6D1_9PEZI</name>
<sequence length="158" mass="18229">MTQPDQRILRQIPYSTDVRPVGFLRFANAFQSDPGTTLDLASLRKVWRSLSIPPNDYYTGFQHIIDTPEQDSGRTLHVLYVRRYTIDKRCLLSFGFPASESQKWANLFLLGPLPEDLLNWVEDNCKQYGQGVNKRDELYWRFGGTYCAHLHGGLILGF</sequence>
<dbReference type="Proteomes" id="UP000799750">
    <property type="component" value="Unassembled WGS sequence"/>
</dbReference>